<keyword evidence="3" id="KW-1185">Reference proteome</keyword>
<sequence length="197" mass="21820">MHPKHFTHYPYSLHSSKEYKELRSVGVRPYSSLRAPPRQAPPAAAAAEVLKEAMVVGNTLFETTVGLLRAEVPEITGIVPQCLKQDFHHGSRAKYGKRALFRFTVLAGEVDRVLQWNQHVLLCPEFIWVFPQEEDVSIFTEAVALMRRAGFLKQGALTFERARVRGAGASSDASPNNNNDDDDEGSNDAAAQGRVTT</sequence>
<feature type="region of interest" description="Disordered" evidence="1">
    <location>
        <begin position="167"/>
        <end position="197"/>
    </location>
</feature>
<evidence type="ECO:0000256" key="1">
    <source>
        <dbReference type="SAM" id="MobiDB-lite"/>
    </source>
</evidence>
<dbReference type="VEuPathDB" id="TriTrypDB:BSAL_05895"/>
<feature type="compositionally biased region" description="Low complexity" evidence="1">
    <location>
        <begin position="167"/>
        <end position="178"/>
    </location>
</feature>
<accession>A0A0S4KJ07</accession>
<name>A0A0S4KJ07_BODSA</name>
<organism evidence="2 3">
    <name type="scientific">Bodo saltans</name>
    <name type="common">Flagellated protozoan</name>
    <dbReference type="NCBI Taxonomy" id="75058"/>
    <lineage>
        <taxon>Eukaryota</taxon>
        <taxon>Discoba</taxon>
        <taxon>Euglenozoa</taxon>
        <taxon>Kinetoplastea</taxon>
        <taxon>Metakinetoplastina</taxon>
        <taxon>Eubodonida</taxon>
        <taxon>Bodonidae</taxon>
        <taxon>Bodo</taxon>
    </lineage>
</organism>
<reference evidence="3" key="1">
    <citation type="submission" date="2015-09" db="EMBL/GenBank/DDBJ databases">
        <authorList>
            <consortium name="Pathogen Informatics"/>
        </authorList>
    </citation>
    <scope>NUCLEOTIDE SEQUENCE [LARGE SCALE GENOMIC DNA]</scope>
    <source>
        <strain evidence="3">Lake Konstanz</strain>
    </source>
</reference>
<evidence type="ECO:0000313" key="3">
    <source>
        <dbReference type="Proteomes" id="UP000051952"/>
    </source>
</evidence>
<dbReference type="Proteomes" id="UP000051952">
    <property type="component" value="Unassembled WGS sequence"/>
</dbReference>
<gene>
    <name evidence="2" type="ORF">BSAL_05895</name>
</gene>
<protein>
    <submittedName>
        <fullName evidence="2">Uncharacterized protein</fullName>
    </submittedName>
</protein>
<dbReference type="AlphaFoldDB" id="A0A0S4KJ07"/>
<evidence type="ECO:0000313" key="2">
    <source>
        <dbReference type="EMBL" id="CUI14361.1"/>
    </source>
</evidence>
<proteinExistence type="predicted"/>
<dbReference type="EMBL" id="CYKH01001037">
    <property type="protein sequence ID" value="CUI14361.1"/>
    <property type="molecule type" value="Genomic_DNA"/>
</dbReference>